<dbReference type="VEuPathDB" id="FungiDB:C2_06460W_A"/>
<feature type="transmembrane region" description="Helical" evidence="10">
    <location>
        <begin position="381"/>
        <end position="401"/>
    </location>
</feature>
<evidence type="ECO:0000256" key="3">
    <source>
        <dbReference type="ARBA" id="ARBA00022692"/>
    </source>
</evidence>
<dbReference type="GO" id="GO:0006869">
    <property type="term" value="P:lipid transport"/>
    <property type="evidence" value="ECO:0007669"/>
    <property type="project" value="UniProtKB-KW"/>
</dbReference>
<keyword evidence="3 10" id="KW-0812">Transmembrane</keyword>
<dbReference type="eggNOG" id="ENOG502QU4U">
    <property type="taxonomic scope" value="Eukaryota"/>
</dbReference>
<organism evidence="12 13">
    <name type="scientific">Candida albicans (strain SC5314 / ATCC MYA-2876)</name>
    <name type="common">Yeast</name>
    <dbReference type="NCBI Taxonomy" id="237561"/>
    <lineage>
        <taxon>Eukaryota</taxon>
        <taxon>Fungi</taxon>
        <taxon>Dikarya</taxon>
        <taxon>Ascomycota</taxon>
        <taxon>Saccharomycotina</taxon>
        <taxon>Pichiomycetes</taxon>
        <taxon>Debaryomycetaceae</taxon>
        <taxon>Candida/Lodderomyces clade</taxon>
        <taxon>Candida</taxon>
    </lineage>
</organism>
<keyword evidence="6 10" id="KW-0472">Membrane</keyword>
<dbReference type="STRING" id="237561.A0A1D8PHN5"/>
<evidence type="ECO:0000313" key="13">
    <source>
        <dbReference type="Proteomes" id="UP000000559"/>
    </source>
</evidence>
<feature type="transmembrane region" description="Helical" evidence="10">
    <location>
        <begin position="124"/>
        <end position="142"/>
    </location>
</feature>
<feature type="transmembrane region" description="Helical" evidence="10">
    <location>
        <begin position="258"/>
        <end position="286"/>
    </location>
</feature>
<gene>
    <name evidence="11 12" type="primary">RTA3</name>
    <name evidence="12" type="ordered locus">CAALFM_C206460WA</name>
    <name evidence="11" type="ordered locus">orf19.7694</name>
</gene>
<feature type="compositionally biased region" description="Basic and acidic residues" evidence="9">
    <location>
        <begin position="424"/>
        <end position="436"/>
    </location>
</feature>
<evidence type="ECO:0000256" key="5">
    <source>
        <dbReference type="ARBA" id="ARBA00023055"/>
    </source>
</evidence>
<evidence type="ECO:0000256" key="4">
    <source>
        <dbReference type="ARBA" id="ARBA00022989"/>
    </source>
</evidence>
<accession>A0A1D8PHN5</accession>
<dbReference type="KEGG" id="cal:CAALFM_C206460WA"/>
<sequence>MNTMDLAVITEWTPTSTATSTTLSTIAATYAPALQSKISGAVHTLTSKGSTIANMDYISASRIIRGAQASLSIISAEHVLETATATDVQAQATQIIWQATENLLDLAWEENVYDIPRLNRTANILFLVLFAITFAIACLMWIKSRYWWFNVAWTCGTALEFLGYLGRVLSFSDMKKFDYYLLQLIALTLSPVFLMAGIYFLFGQLVVIHGRQYSWLKPLHYSYIFITCDVVSLVIQAVGGGMTAIAAQEYDDVDPGTYTMIAGIAFQVFSMSVFLLCWLVFCWNIYFRDISVNESKPSPYQKKSFMTFIKLLLNGDDANMYKLKVLDKYYNSSYKDLRRRPLYNYYAIAITLAVIAVYIRCIYRVVELAQGFSGYLITHEVYIMTLDAAMIGICCIIFILFHPQVVMGSSNVVGLRSIAKNKDQETGDKSYEEKTNNDIVSDNEESTLQGQNIVRGDPIQENKE</sequence>
<reference evidence="12 13" key="3">
    <citation type="journal article" date="2013" name="Genome Biol.">
        <title>Assembly of a phased diploid Candida albicans genome facilitates allele-specific measurements and provides a simple model for repeat and indel structure.</title>
        <authorList>
            <person name="Muzzey D."/>
            <person name="Schwartz K."/>
            <person name="Weissman J.S."/>
            <person name="Sherlock G."/>
        </authorList>
    </citation>
    <scope>NUCLEOTIDE SEQUENCE [LARGE SCALE GENOMIC DNA]</scope>
    <source>
        <strain evidence="13">SC5314 / ATCC MYA-2876</strain>
    </source>
</reference>
<evidence type="ECO:0000256" key="7">
    <source>
        <dbReference type="ARBA" id="ARBA00037472"/>
    </source>
</evidence>
<keyword evidence="13" id="KW-1185">Reference proteome</keyword>
<keyword evidence="4 10" id="KW-1133">Transmembrane helix</keyword>
<dbReference type="GO" id="GO:0032126">
    <property type="term" value="C:eisosome"/>
    <property type="evidence" value="ECO:0000314"/>
    <property type="project" value="CGD"/>
</dbReference>
<evidence type="ECO:0000256" key="1">
    <source>
        <dbReference type="ARBA" id="ARBA00004651"/>
    </source>
</evidence>
<evidence type="ECO:0000256" key="10">
    <source>
        <dbReference type="SAM" id="Phobius"/>
    </source>
</evidence>
<protein>
    <recommendedName>
        <fullName evidence="8">Sphingoid long-chain base transporter RSB1</fullName>
    </recommendedName>
</protein>
<dbReference type="PANTHER" id="PTHR31465:SF9">
    <property type="entry name" value="SPHINGOID LONG-CHAIN BASE TRANSPORTER RSB1"/>
    <property type="match status" value="1"/>
</dbReference>
<dbReference type="PANTHER" id="PTHR31465">
    <property type="entry name" value="PROTEIN RTA1-RELATED"/>
    <property type="match status" value="1"/>
</dbReference>
<feature type="region of interest" description="Disordered" evidence="9">
    <location>
        <begin position="424"/>
        <end position="464"/>
    </location>
</feature>
<dbReference type="RefSeq" id="XP_711830.2">
    <property type="nucleotide sequence ID" value="XM_706738.2"/>
</dbReference>
<keyword evidence="5" id="KW-0813">Transport</keyword>
<dbReference type="GO" id="GO:0071466">
    <property type="term" value="P:cellular response to xenobiotic stimulus"/>
    <property type="evidence" value="ECO:0000315"/>
    <property type="project" value="CGD"/>
</dbReference>
<name>A0A1D8PHN5_CANAL</name>
<dbReference type="GO" id="GO:0000324">
    <property type="term" value="C:fungal-type vacuole"/>
    <property type="evidence" value="ECO:0000318"/>
    <property type="project" value="GO_Central"/>
</dbReference>
<dbReference type="GO" id="GO:0005886">
    <property type="term" value="C:plasma membrane"/>
    <property type="evidence" value="ECO:0000314"/>
    <property type="project" value="CGD"/>
</dbReference>
<evidence type="ECO:0000256" key="9">
    <source>
        <dbReference type="SAM" id="MobiDB-lite"/>
    </source>
</evidence>
<comment type="subcellular location">
    <subcellularLocation>
        <location evidence="1">Cell membrane</location>
        <topology evidence="1">Multi-pass membrane protein</topology>
    </subcellularLocation>
</comment>
<dbReference type="OMA" id="IMGGIYY"/>
<proteinExistence type="inferred from homology"/>
<feature type="transmembrane region" description="Helical" evidence="10">
    <location>
        <begin position="223"/>
        <end position="246"/>
    </location>
</feature>
<dbReference type="Pfam" id="PF04479">
    <property type="entry name" value="RTA1"/>
    <property type="match status" value="1"/>
</dbReference>
<keyword evidence="5" id="KW-0445">Lipid transport</keyword>
<dbReference type="Proteomes" id="UP000000559">
    <property type="component" value="Chromosome 2"/>
</dbReference>
<comment type="similarity">
    <text evidence="2">Belongs to the lipid-translocating exporter (LTE) (TC 9.A.26.1) family.</text>
</comment>
<evidence type="ECO:0000256" key="6">
    <source>
        <dbReference type="ARBA" id="ARBA00023136"/>
    </source>
</evidence>
<evidence type="ECO:0000256" key="8">
    <source>
        <dbReference type="ARBA" id="ARBA00041117"/>
    </source>
</evidence>
<dbReference type="InterPro" id="IPR007568">
    <property type="entry name" value="RTA1"/>
</dbReference>
<dbReference type="OrthoDB" id="3358017at2759"/>
<feature type="transmembrane region" description="Helical" evidence="10">
    <location>
        <begin position="147"/>
        <end position="167"/>
    </location>
</feature>
<reference evidence="12 13" key="1">
    <citation type="journal article" date="2004" name="Proc. Natl. Acad. Sci. U.S.A.">
        <title>The diploid genome sequence of Candida albicans.</title>
        <authorList>
            <person name="Jones T."/>
            <person name="Federspiel N.A."/>
            <person name="Chibana H."/>
            <person name="Dungan J."/>
            <person name="Kalman S."/>
            <person name="Magee B.B."/>
            <person name="Newport G."/>
            <person name="Thorstenson Y.R."/>
            <person name="Agabian N."/>
            <person name="Magee P.T."/>
            <person name="Davis R.W."/>
            <person name="Scherer S."/>
        </authorList>
    </citation>
    <scope>NUCLEOTIDE SEQUENCE [LARGE SCALE GENOMIC DNA]</scope>
    <source>
        <strain evidence="13">SC5314 / ATCC MYA-2876</strain>
    </source>
</reference>
<dbReference type="InParanoid" id="A0A1D8PHN5"/>
<dbReference type="AlphaFoldDB" id="A0A1D8PHN5"/>
<dbReference type="FunCoup" id="A0A1D8PHN5">
    <property type="interactions" value="43"/>
</dbReference>
<evidence type="ECO:0000256" key="2">
    <source>
        <dbReference type="ARBA" id="ARBA00009969"/>
    </source>
</evidence>
<dbReference type="EMBL" id="CP017624">
    <property type="protein sequence ID" value="AOW27650.1"/>
    <property type="molecule type" value="Genomic_DNA"/>
</dbReference>
<evidence type="ECO:0000313" key="12">
    <source>
        <dbReference type="EMBL" id="AOW27650.1"/>
    </source>
</evidence>
<dbReference type="GeneID" id="3646566"/>
<dbReference type="GO" id="GO:0016020">
    <property type="term" value="C:membrane"/>
    <property type="evidence" value="ECO:0000303"/>
    <property type="project" value="CGD"/>
</dbReference>
<evidence type="ECO:0000313" key="11">
    <source>
        <dbReference type="CGD" id="CAL0000189971"/>
    </source>
</evidence>
<dbReference type="CGD" id="CAL0000189971">
    <property type="gene designation" value="RTA3"/>
</dbReference>
<reference evidence="12 13" key="2">
    <citation type="journal article" date="2007" name="Genome Biol.">
        <title>Assembly of the Candida albicans genome into sixteen supercontigs aligned on the eight chromosomes.</title>
        <authorList>
            <person name="van het Hoog M."/>
            <person name="Rast T.J."/>
            <person name="Martchenko M."/>
            <person name="Grindle S."/>
            <person name="Dignard D."/>
            <person name="Hogues H."/>
            <person name="Cuomo C."/>
            <person name="Berriman M."/>
            <person name="Scherer S."/>
            <person name="Magee B.B."/>
            <person name="Whiteway M."/>
            <person name="Chibana H."/>
            <person name="Nantel A."/>
            <person name="Magee P.T."/>
        </authorList>
    </citation>
    <scope>GENOME REANNOTATION</scope>
    <source>
        <strain evidence="13">SC5314 / ATCC MYA-2876</strain>
    </source>
</reference>
<feature type="transmembrane region" description="Helical" evidence="10">
    <location>
        <begin position="343"/>
        <end position="366"/>
    </location>
</feature>
<comment type="function">
    <text evidence="7">Catalyzes the ATP-dependent translocation of sphingoid long-chain bases (LCBs) from the cytoplasmic site toward the extracytoplasmic side of the membrane (flip-flop). Involved in the establishment of the functional lipid asymmetry of the plasma membrane. Regulates intracellular levels of LCBs, sphingolipid precursors that are growth inhibitory at increased levels.</text>
</comment>
<dbReference type="GO" id="GO:0061091">
    <property type="term" value="P:regulation of phospholipid translocation"/>
    <property type="evidence" value="ECO:0000315"/>
    <property type="project" value="CGD"/>
</dbReference>
<feature type="transmembrane region" description="Helical" evidence="10">
    <location>
        <begin position="179"/>
        <end position="202"/>
    </location>
</feature>